<sequence>MTTLKRESRITAQTAIKRFVNYVEISPSLKPSTIAGYKTIANRLYPLLDNVYLKDITAFDIEHLLNVILVELSQIRGQGYNTKTRENTRSFLKLMFDHFYKRRDIRSHPFSMGIKLAKHDDTQFILPYTKAEVAAVLALKDGCGVVEGFEVTVNEGLRPGELLALTTKSYNKEAGYLEIDKSICLNHLKFPKTVGSKRRIMITDATKLLIEQCVDSNDFDEYEIQCHRERRIVETFNDKFVFYNPTDGSCWGDSKNFCTKLAPYFHRANVHFRGVRPARHTFITNAVNAGISFQDVADHVGHSDIATLKKHYLYWQNFLIGKNNLHIRNAMCTY</sequence>
<feature type="domain" description="Tyr recombinase" evidence="5">
    <location>
        <begin position="123"/>
        <end position="326"/>
    </location>
</feature>
<dbReference type="Proteomes" id="UP001304071">
    <property type="component" value="Chromosome 1"/>
</dbReference>
<dbReference type="Pfam" id="PF00589">
    <property type="entry name" value="Phage_integrase"/>
    <property type="match status" value="1"/>
</dbReference>
<dbReference type="PANTHER" id="PTHR30349:SF84">
    <property type="entry name" value="PHAGE-RELATED INTEGRASE"/>
    <property type="match status" value="1"/>
</dbReference>
<dbReference type="Gene3D" id="1.10.443.10">
    <property type="entry name" value="Intergrase catalytic core"/>
    <property type="match status" value="1"/>
</dbReference>
<dbReference type="InterPro" id="IPR050090">
    <property type="entry name" value="Tyrosine_recombinase_XerCD"/>
</dbReference>
<protein>
    <submittedName>
        <fullName evidence="7">Tyrosine-type recombinase/integrase</fullName>
    </submittedName>
</protein>
<evidence type="ECO:0000313" key="7">
    <source>
        <dbReference type="EMBL" id="WPC74953.1"/>
    </source>
</evidence>
<dbReference type="SUPFAM" id="SSF56349">
    <property type="entry name" value="DNA breaking-rejoining enzymes"/>
    <property type="match status" value="1"/>
</dbReference>
<evidence type="ECO:0000256" key="3">
    <source>
        <dbReference type="ARBA" id="ARBA00023172"/>
    </source>
</evidence>
<keyword evidence="3" id="KW-0233">DNA recombination</keyword>
<evidence type="ECO:0000259" key="5">
    <source>
        <dbReference type="PROSITE" id="PS51898"/>
    </source>
</evidence>
<dbReference type="Gene3D" id="1.10.150.130">
    <property type="match status" value="1"/>
</dbReference>
<accession>A0ABZ0QER4</accession>
<organism evidence="7 8">
    <name type="scientific">Vibrio porteresiae DSM 19223</name>
    <dbReference type="NCBI Taxonomy" id="1123496"/>
    <lineage>
        <taxon>Bacteria</taxon>
        <taxon>Pseudomonadati</taxon>
        <taxon>Pseudomonadota</taxon>
        <taxon>Gammaproteobacteria</taxon>
        <taxon>Vibrionales</taxon>
        <taxon>Vibrionaceae</taxon>
        <taxon>Vibrio</taxon>
    </lineage>
</organism>
<dbReference type="RefSeq" id="WP_261895322.1">
    <property type="nucleotide sequence ID" value="NZ_AP024895.1"/>
</dbReference>
<dbReference type="InterPro" id="IPR011010">
    <property type="entry name" value="DNA_brk_join_enz"/>
</dbReference>
<dbReference type="InterPro" id="IPR013762">
    <property type="entry name" value="Integrase-like_cat_sf"/>
</dbReference>
<evidence type="ECO:0000256" key="4">
    <source>
        <dbReference type="PROSITE-ProRule" id="PRU01248"/>
    </source>
</evidence>
<keyword evidence="8" id="KW-1185">Reference proteome</keyword>
<reference evidence="7 8" key="1">
    <citation type="submission" date="2023-11" db="EMBL/GenBank/DDBJ databases">
        <title>Plant-associative lifestyle of Vibrio porteresiae and its evolutionary dynamics.</title>
        <authorList>
            <person name="Rameshkumar N."/>
            <person name="Kirti K."/>
        </authorList>
    </citation>
    <scope>NUCLEOTIDE SEQUENCE [LARGE SCALE GENOMIC DNA]</scope>
    <source>
        <strain evidence="7 8">MSSRF30</strain>
    </source>
</reference>
<dbReference type="InterPro" id="IPR002104">
    <property type="entry name" value="Integrase_catalytic"/>
</dbReference>
<gene>
    <name evidence="7" type="ORF">R8Z52_07085</name>
</gene>
<dbReference type="PANTHER" id="PTHR30349">
    <property type="entry name" value="PHAGE INTEGRASE-RELATED"/>
    <property type="match status" value="1"/>
</dbReference>
<keyword evidence="2 4" id="KW-0238">DNA-binding</keyword>
<feature type="domain" description="Core-binding (CB)" evidence="6">
    <location>
        <begin position="10"/>
        <end position="100"/>
    </location>
</feature>
<evidence type="ECO:0000256" key="2">
    <source>
        <dbReference type="ARBA" id="ARBA00023125"/>
    </source>
</evidence>
<keyword evidence="1" id="KW-0229">DNA integration</keyword>
<name>A0ABZ0QER4_9VIBR</name>
<dbReference type="PROSITE" id="PS51900">
    <property type="entry name" value="CB"/>
    <property type="match status" value="1"/>
</dbReference>
<dbReference type="EMBL" id="CP138203">
    <property type="protein sequence ID" value="WPC74953.1"/>
    <property type="molecule type" value="Genomic_DNA"/>
</dbReference>
<proteinExistence type="predicted"/>
<dbReference type="InterPro" id="IPR010998">
    <property type="entry name" value="Integrase_recombinase_N"/>
</dbReference>
<evidence type="ECO:0000256" key="1">
    <source>
        <dbReference type="ARBA" id="ARBA00022908"/>
    </source>
</evidence>
<evidence type="ECO:0000259" key="6">
    <source>
        <dbReference type="PROSITE" id="PS51900"/>
    </source>
</evidence>
<dbReference type="PROSITE" id="PS51898">
    <property type="entry name" value="TYR_RECOMBINASE"/>
    <property type="match status" value="1"/>
</dbReference>
<evidence type="ECO:0000313" key="8">
    <source>
        <dbReference type="Proteomes" id="UP001304071"/>
    </source>
</evidence>
<dbReference type="InterPro" id="IPR044068">
    <property type="entry name" value="CB"/>
</dbReference>